<dbReference type="GO" id="GO:0046872">
    <property type="term" value="F:metal ion binding"/>
    <property type="evidence" value="ECO:0007669"/>
    <property type="project" value="UniProtKB-KW"/>
</dbReference>
<dbReference type="InterPro" id="IPR020612">
    <property type="entry name" value="Methylthiotransferase_CS"/>
</dbReference>
<dbReference type="PROSITE" id="PS51918">
    <property type="entry name" value="RADICAL_SAM"/>
    <property type="match status" value="1"/>
</dbReference>
<proteinExistence type="predicted"/>
<organism evidence="15 16">
    <name type="scientific">Candidatus Roizmanbacteria bacterium GW2011_GWA2_35_19</name>
    <dbReference type="NCBI Taxonomy" id="1618478"/>
    <lineage>
        <taxon>Bacteria</taxon>
        <taxon>Candidatus Roizmaniibacteriota</taxon>
    </lineage>
</organism>
<dbReference type="NCBIfam" id="TIGR00089">
    <property type="entry name" value="MiaB/RimO family radical SAM methylthiotransferase"/>
    <property type="match status" value="1"/>
</dbReference>
<evidence type="ECO:0000256" key="5">
    <source>
        <dbReference type="ARBA" id="ARBA00022679"/>
    </source>
</evidence>
<keyword evidence="6" id="KW-0949">S-adenosyl-L-methionine</keyword>
<dbReference type="PATRIC" id="fig|1618478.3.peg.1063"/>
<keyword evidence="9" id="KW-0411">Iron-sulfur</keyword>
<evidence type="ECO:0000259" key="12">
    <source>
        <dbReference type="PROSITE" id="PS50926"/>
    </source>
</evidence>
<dbReference type="PANTHER" id="PTHR11918:SF45">
    <property type="entry name" value="THREONYLCARBAMOYLADENOSINE TRNA METHYLTHIOTRANSFERASE"/>
    <property type="match status" value="1"/>
</dbReference>
<keyword evidence="7" id="KW-0479">Metal-binding</keyword>
<evidence type="ECO:0000313" key="16">
    <source>
        <dbReference type="Proteomes" id="UP000034457"/>
    </source>
</evidence>
<name>A0A0G0C4Z6_9BACT</name>
<sequence length="432" mass="49996">MKKTSYFSYSFGCRVNEAEKEEIDRKMALNSFKFDNEKPDIYIINTCSVTQKAEREARQLIYRVKKDLPETKIVVTGCSATYWIKNNLHKTLPIDLMIDNVNKDFLVELIKKRLSYAPELHPRGVVKNLKNKFLDSGRAMIKIQDGCQRFCSFCIVPYLRGIPHSEKIKTLVTKIQNLPTSIKEVILTAINTEAFGYDSGEKFTNLLRNVIDNTKVPRISFGSIHPWSISEEFFDFYKEYQPKNRLVNFFHVPLQSGSDKILSLMKRGYKSSEINEKLRLIKVLNKSALIATDVIVGFLDETDRDFEGTYNFLRDSPISKFHVFRFSKRTKTAADYIAKRLKEPTSEEKNKRSKALIELSQKKQSAFMESNLGRKSSVLFLEKTFEEYREGLLDNQLPIYIPNTPYGCIEAGKLKNVKIIEYKNGRLFGKIV</sequence>
<comment type="cofactor">
    <cofactor evidence="1">
        <name>[4Fe-4S] cluster</name>
        <dbReference type="ChEBI" id="CHEBI:49883"/>
    </cofactor>
</comment>
<keyword evidence="5" id="KW-0808">Transferase</keyword>
<dbReference type="EMBL" id="LBQC01000036">
    <property type="protein sequence ID" value="KKP71166.1"/>
    <property type="molecule type" value="Genomic_DNA"/>
</dbReference>
<evidence type="ECO:0000256" key="10">
    <source>
        <dbReference type="ARBA" id="ARBA00031213"/>
    </source>
</evidence>
<feature type="domain" description="MTTase N-terminal" evidence="13">
    <location>
        <begin position="4"/>
        <end position="115"/>
    </location>
</feature>
<dbReference type="InterPro" id="IPR058240">
    <property type="entry name" value="rSAM_sf"/>
</dbReference>
<comment type="catalytic activity">
    <reaction evidence="11">
        <text>N(6)-L-threonylcarbamoyladenosine(37) in tRNA + (sulfur carrier)-SH + AH2 + 2 S-adenosyl-L-methionine = 2-methylsulfanyl-N(6)-L-threonylcarbamoyladenosine(37) in tRNA + (sulfur carrier)-H + 5'-deoxyadenosine + L-methionine + A + S-adenosyl-L-homocysteine + 2 H(+)</text>
        <dbReference type="Rhea" id="RHEA:37075"/>
        <dbReference type="Rhea" id="RHEA-COMP:10163"/>
        <dbReference type="Rhea" id="RHEA-COMP:11092"/>
        <dbReference type="Rhea" id="RHEA-COMP:14737"/>
        <dbReference type="Rhea" id="RHEA-COMP:14739"/>
        <dbReference type="ChEBI" id="CHEBI:13193"/>
        <dbReference type="ChEBI" id="CHEBI:15378"/>
        <dbReference type="ChEBI" id="CHEBI:17319"/>
        <dbReference type="ChEBI" id="CHEBI:17499"/>
        <dbReference type="ChEBI" id="CHEBI:29917"/>
        <dbReference type="ChEBI" id="CHEBI:57844"/>
        <dbReference type="ChEBI" id="CHEBI:57856"/>
        <dbReference type="ChEBI" id="CHEBI:59789"/>
        <dbReference type="ChEBI" id="CHEBI:64428"/>
        <dbReference type="ChEBI" id="CHEBI:74418"/>
        <dbReference type="ChEBI" id="CHEBI:74420"/>
        <dbReference type="EC" id="2.8.4.5"/>
    </reaction>
</comment>
<evidence type="ECO:0000256" key="4">
    <source>
        <dbReference type="ARBA" id="ARBA00022485"/>
    </source>
</evidence>
<evidence type="ECO:0000259" key="13">
    <source>
        <dbReference type="PROSITE" id="PS51449"/>
    </source>
</evidence>
<dbReference type="Proteomes" id="UP000034457">
    <property type="component" value="Unassembled WGS sequence"/>
</dbReference>
<evidence type="ECO:0000259" key="14">
    <source>
        <dbReference type="PROSITE" id="PS51918"/>
    </source>
</evidence>
<dbReference type="Gene3D" id="3.80.30.20">
    <property type="entry name" value="tm_1862 like domain"/>
    <property type="match status" value="1"/>
</dbReference>
<dbReference type="EC" id="2.8.4.5" evidence="3"/>
<evidence type="ECO:0000256" key="2">
    <source>
        <dbReference type="ARBA" id="ARBA00002399"/>
    </source>
</evidence>
<dbReference type="SFLD" id="SFLDS00029">
    <property type="entry name" value="Radical_SAM"/>
    <property type="match status" value="1"/>
</dbReference>
<dbReference type="Gene3D" id="3.40.50.12160">
    <property type="entry name" value="Methylthiotransferase, N-terminal domain"/>
    <property type="match status" value="1"/>
</dbReference>
<protein>
    <recommendedName>
        <fullName evidence="3">tRNA (N(6)-L-threonylcarbamoyladenosine(37)-C(2))-methylthiotransferase</fullName>
        <ecNumber evidence="3">2.8.4.5</ecNumber>
    </recommendedName>
    <alternativeName>
        <fullName evidence="10">tRNA-t(6)A37 methylthiotransferase</fullName>
    </alternativeName>
</protein>
<comment type="function">
    <text evidence="2">Catalyzes the methylthiolation of N6-threonylcarbamoyladenosine (t(6)A), leading to the formation of 2-methylthio-N6-threonylcarbamoyladenosine (ms(2)t(6)A) at position 37 in tRNAs that read codons beginning with adenine.</text>
</comment>
<keyword evidence="4" id="KW-0004">4Fe-4S</keyword>
<dbReference type="Pfam" id="PF04055">
    <property type="entry name" value="Radical_SAM"/>
    <property type="match status" value="1"/>
</dbReference>
<keyword evidence="8" id="KW-0408">Iron</keyword>
<evidence type="ECO:0000313" key="15">
    <source>
        <dbReference type="EMBL" id="KKP71166.1"/>
    </source>
</evidence>
<dbReference type="InterPro" id="IPR006638">
    <property type="entry name" value="Elp3/MiaA/NifB-like_rSAM"/>
</dbReference>
<feature type="domain" description="TRAM" evidence="12">
    <location>
        <begin position="369"/>
        <end position="432"/>
    </location>
</feature>
<dbReference type="InterPro" id="IPR002792">
    <property type="entry name" value="TRAM_dom"/>
</dbReference>
<dbReference type="SMART" id="SM00729">
    <property type="entry name" value="Elp3"/>
    <property type="match status" value="1"/>
</dbReference>
<dbReference type="SFLD" id="SFLDG01082">
    <property type="entry name" value="B12-binding_domain_containing"/>
    <property type="match status" value="1"/>
</dbReference>
<accession>A0A0G0C4Z6</accession>
<dbReference type="InterPro" id="IPR038135">
    <property type="entry name" value="Methylthiotransferase_N_sf"/>
</dbReference>
<dbReference type="Pfam" id="PF00919">
    <property type="entry name" value="UPF0004"/>
    <property type="match status" value="1"/>
</dbReference>
<evidence type="ECO:0000256" key="3">
    <source>
        <dbReference type="ARBA" id="ARBA00013273"/>
    </source>
</evidence>
<dbReference type="InterPro" id="IPR013848">
    <property type="entry name" value="Methylthiotransferase_N"/>
</dbReference>
<dbReference type="GO" id="GO:0051539">
    <property type="term" value="F:4 iron, 4 sulfur cluster binding"/>
    <property type="evidence" value="ECO:0007669"/>
    <property type="project" value="UniProtKB-KW"/>
</dbReference>
<evidence type="ECO:0000256" key="11">
    <source>
        <dbReference type="ARBA" id="ARBA00051661"/>
    </source>
</evidence>
<feature type="domain" description="Radical SAM core" evidence="14">
    <location>
        <begin position="133"/>
        <end position="369"/>
    </location>
</feature>
<dbReference type="STRING" id="1618478.UR68_C0036G0004"/>
<comment type="caution">
    <text evidence="15">The sequence shown here is derived from an EMBL/GenBank/DDBJ whole genome shotgun (WGS) entry which is preliminary data.</text>
</comment>
<dbReference type="PROSITE" id="PS50926">
    <property type="entry name" value="TRAM"/>
    <property type="match status" value="1"/>
</dbReference>
<evidence type="ECO:0000256" key="7">
    <source>
        <dbReference type="ARBA" id="ARBA00022723"/>
    </source>
</evidence>
<dbReference type="PROSITE" id="PS01278">
    <property type="entry name" value="MTTASE_RADICAL"/>
    <property type="match status" value="1"/>
</dbReference>
<evidence type="ECO:0000256" key="1">
    <source>
        <dbReference type="ARBA" id="ARBA00001966"/>
    </source>
</evidence>
<dbReference type="PROSITE" id="PS51449">
    <property type="entry name" value="MTTASE_N"/>
    <property type="match status" value="1"/>
</dbReference>
<dbReference type="CDD" id="cd01335">
    <property type="entry name" value="Radical_SAM"/>
    <property type="match status" value="1"/>
</dbReference>
<dbReference type="GO" id="GO:0035598">
    <property type="term" value="F:tRNA (N(6)-L-threonylcarbamoyladenosine(37)-C(2))-methylthiotransferase activity"/>
    <property type="evidence" value="ECO:0007669"/>
    <property type="project" value="UniProtKB-EC"/>
</dbReference>
<evidence type="ECO:0000256" key="8">
    <source>
        <dbReference type="ARBA" id="ARBA00023004"/>
    </source>
</evidence>
<dbReference type="SUPFAM" id="SSF102114">
    <property type="entry name" value="Radical SAM enzymes"/>
    <property type="match status" value="1"/>
</dbReference>
<dbReference type="InterPro" id="IPR023404">
    <property type="entry name" value="rSAM_horseshoe"/>
</dbReference>
<dbReference type="PANTHER" id="PTHR11918">
    <property type="entry name" value="RADICAL SAM PROTEINS"/>
    <property type="match status" value="1"/>
</dbReference>
<reference evidence="15 16" key="1">
    <citation type="journal article" date="2015" name="Nature">
        <title>rRNA introns, odd ribosomes, and small enigmatic genomes across a large radiation of phyla.</title>
        <authorList>
            <person name="Brown C.T."/>
            <person name="Hug L.A."/>
            <person name="Thomas B.C."/>
            <person name="Sharon I."/>
            <person name="Castelle C.J."/>
            <person name="Singh A."/>
            <person name="Wilkins M.J."/>
            <person name="Williams K.H."/>
            <person name="Banfield J.F."/>
        </authorList>
    </citation>
    <scope>NUCLEOTIDE SEQUENCE [LARGE SCALE GENOMIC DNA]</scope>
</reference>
<evidence type="ECO:0000256" key="9">
    <source>
        <dbReference type="ARBA" id="ARBA00023014"/>
    </source>
</evidence>
<dbReference type="AlphaFoldDB" id="A0A0G0C4Z6"/>
<dbReference type="InterPro" id="IPR005839">
    <property type="entry name" value="Methylthiotransferase"/>
</dbReference>
<gene>
    <name evidence="15" type="ORF">UR68_C0036G0004</name>
</gene>
<dbReference type="InterPro" id="IPR007197">
    <property type="entry name" value="rSAM"/>
</dbReference>
<evidence type="ECO:0000256" key="6">
    <source>
        <dbReference type="ARBA" id="ARBA00022691"/>
    </source>
</evidence>